<keyword evidence="2" id="KW-0539">Nucleus</keyword>
<reference evidence="4 5" key="1">
    <citation type="submission" date="2015-09" db="EMBL/GenBank/DDBJ databases">
        <title>Host preference determinants of Valsa canker pathogens revealed by comparative genomics.</title>
        <authorList>
            <person name="Yin Z."/>
            <person name="Huang L."/>
        </authorList>
    </citation>
    <scope>NUCLEOTIDE SEQUENCE [LARGE SCALE GENOMIC DNA]</scope>
    <source>
        <strain evidence="4 5">SXYLt</strain>
    </source>
</reference>
<dbReference type="InterPro" id="IPR025151">
    <property type="entry name" value="ELYS_dom"/>
</dbReference>
<evidence type="ECO:0000256" key="2">
    <source>
        <dbReference type="ARBA" id="ARBA00023242"/>
    </source>
</evidence>
<keyword evidence="5" id="KW-1185">Reference proteome</keyword>
<feature type="domain" description="ELYS-like" evidence="3">
    <location>
        <begin position="54"/>
        <end position="275"/>
    </location>
</feature>
<dbReference type="OrthoDB" id="20729at2759"/>
<dbReference type="InParanoid" id="A0A423XH89"/>
<dbReference type="EMBL" id="LKEB01000008">
    <property type="protein sequence ID" value="ROW15685.1"/>
    <property type="molecule type" value="Genomic_DNA"/>
</dbReference>
<dbReference type="PANTHER" id="PTHR21583">
    <property type="entry name" value="ELYS PROTEIN"/>
    <property type="match status" value="1"/>
</dbReference>
<evidence type="ECO:0000256" key="1">
    <source>
        <dbReference type="ARBA" id="ARBA00004123"/>
    </source>
</evidence>
<comment type="subcellular location">
    <subcellularLocation>
        <location evidence="1">Nucleus</location>
    </subcellularLocation>
</comment>
<dbReference type="Proteomes" id="UP000285146">
    <property type="component" value="Unassembled WGS sequence"/>
</dbReference>
<dbReference type="PANTHER" id="PTHR21583:SF8">
    <property type="entry name" value="PROTEIN ELYS"/>
    <property type="match status" value="1"/>
</dbReference>
<sequence>MHSSAKSPTTAQSRFEMPDFTQFHEVFRTEWGSPYSQEFVQETDINRKRLNGALFIDRVLKVLGITKSKSYPPKGDKGLYQLHQQICDSHSSVHQKLSVFYYLLLDFNEHLGTNTRTSFADIFATRFAVPKKYETFMKGLWNMDRQQYNLALEDLAHPSLSQEFSDDIIITLVQNAENDDYSLALAYYHTVKPILDDPSALEHLFEAMARTSLAEAFYFSRTHPEQTRRLLFEQLIASVLESAGSADTAARATELVSLPLDSAEEQWFQEYLTSGDGRKLRKAKDTVLMRRMVTGRHESIADKDLGGQWGVVLGGFKSGMGGRVA</sequence>
<protein>
    <recommendedName>
        <fullName evidence="3">ELYS-like domain-containing protein</fullName>
    </recommendedName>
</protein>
<accession>A0A423XH89</accession>
<comment type="caution">
    <text evidence="4">The sequence shown here is derived from an EMBL/GenBank/DDBJ whole genome shotgun (WGS) entry which is preliminary data.</text>
</comment>
<organism evidence="4 5">
    <name type="scientific">Cytospora leucostoma</name>
    <dbReference type="NCBI Taxonomy" id="1230097"/>
    <lineage>
        <taxon>Eukaryota</taxon>
        <taxon>Fungi</taxon>
        <taxon>Dikarya</taxon>
        <taxon>Ascomycota</taxon>
        <taxon>Pezizomycotina</taxon>
        <taxon>Sordariomycetes</taxon>
        <taxon>Sordariomycetidae</taxon>
        <taxon>Diaporthales</taxon>
        <taxon>Cytosporaceae</taxon>
        <taxon>Cytospora</taxon>
    </lineage>
</organism>
<dbReference type="GO" id="GO:0005634">
    <property type="term" value="C:nucleus"/>
    <property type="evidence" value="ECO:0007669"/>
    <property type="project" value="UniProtKB-SubCell"/>
</dbReference>
<proteinExistence type="predicted"/>
<evidence type="ECO:0000313" key="4">
    <source>
        <dbReference type="EMBL" id="ROW15685.1"/>
    </source>
</evidence>
<name>A0A423XH89_9PEZI</name>
<evidence type="ECO:0000259" key="3">
    <source>
        <dbReference type="Pfam" id="PF13934"/>
    </source>
</evidence>
<gene>
    <name evidence="4" type="ORF">VPNG_02152</name>
</gene>
<evidence type="ECO:0000313" key="5">
    <source>
        <dbReference type="Proteomes" id="UP000285146"/>
    </source>
</evidence>
<dbReference type="AlphaFoldDB" id="A0A423XH89"/>
<dbReference type="STRING" id="1230097.A0A423XH89"/>
<dbReference type="InterPro" id="IPR052620">
    <property type="entry name" value="ELYS/MEL-28_NucAsmblyFactor"/>
</dbReference>
<dbReference type="Pfam" id="PF13934">
    <property type="entry name" value="ELYS"/>
    <property type="match status" value="1"/>
</dbReference>